<dbReference type="RefSeq" id="WP_104809373.1">
    <property type="nucleotide sequence ID" value="NZ_MQUA01000013.1"/>
</dbReference>
<dbReference type="InterPro" id="IPR003156">
    <property type="entry name" value="DHHA1_dom"/>
</dbReference>
<gene>
    <name evidence="3" type="ORF">BST83_08245</name>
</gene>
<evidence type="ECO:0000259" key="2">
    <source>
        <dbReference type="Pfam" id="PF02272"/>
    </source>
</evidence>
<evidence type="ECO:0000313" key="3">
    <source>
        <dbReference type="EMBL" id="PQB07138.1"/>
    </source>
</evidence>
<organism evidence="3 4">
    <name type="scientific">Polaribacter filamentus</name>
    <dbReference type="NCBI Taxonomy" id="53483"/>
    <lineage>
        <taxon>Bacteria</taxon>
        <taxon>Pseudomonadati</taxon>
        <taxon>Bacteroidota</taxon>
        <taxon>Flavobacteriia</taxon>
        <taxon>Flavobacteriales</taxon>
        <taxon>Flavobacteriaceae</taxon>
    </lineage>
</organism>
<dbReference type="InterPro" id="IPR001667">
    <property type="entry name" value="DDH_dom"/>
</dbReference>
<sequence>MILKKIEELKTFLEKPRSIVIVGHRNPDGDAMGSTLALKHYLTKKGHNATVVVPNEYPEFLHWLPGSDGTYRFDWQNSQSQKAINNSDIIFLLDFNALHRVGSDMQHTLEKYPNDFAMIDHHQQPDGVKYMFSDVEICSTSQMVYQFIEMNTDLDLIDADIATCIYTGIMTDTGSFRFRSTTSTTHRIIADLIDKGAQNDRIHNNVYDSNSYNRLLLLGQALSNLQILPTYKTAYITLTDEEKKRFDFQKGDTEGIVNYALSLKGIIFAAIFIEDLEQGIIKISFRSKGNFSVNQFSRNHFEGGGHDNAAGGKSNVSLAESVTKFTALVATYKSELETSYEE</sequence>
<feature type="domain" description="DHHA1" evidence="2">
    <location>
        <begin position="245"/>
        <end position="329"/>
    </location>
</feature>
<dbReference type="InterPro" id="IPR051319">
    <property type="entry name" value="Oligoribo/pAp-PDE_c-di-AMP_PDE"/>
</dbReference>
<dbReference type="EMBL" id="MQUA01000013">
    <property type="protein sequence ID" value="PQB07138.1"/>
    <property type="molecule type" value="Genomic_DNA"/>
</dbReference>
<dbReference type="Pfam" id="PF02272">
    <property type="entry name" value="DHHA1"/>
    <property type="match status" value="1"/>
</dbReference>
<dbReference type="GO" id="GO:0003676">
    <property type="term" value="F:nucleic acid binding"/>
    <property type="evidence" value="ECO:0007669"/>
    <property type="project" value="InterPro"/>
</dbReference>
<evidence type="ECO:0000313" key="4">
    <source>
        <dbReference type="Proteomes" id="UP000239522"/>
    </source>
</evidence>
<dbReference type="Proteomes" id="UP000239522">
    <property type="component" value="Unassembled WGS sequence"/>
</dbReference>
<dbReference type="SUPFAM" id="SSF64182">
    <property type="entry name" value="DHH phosphoesterases"/>
    <property type="match status" value="1"/>
</dbReference>
<dbReference type="Gene3D" id="3.90.1640.10">
    <property type="entry name" value="inorganic pyrophosphatase (n-terminal core)"/>
    <property type="match status" value="1"/>
</dbReference>
<dbReference type="Pfam" id="PF01368">
    <property type="entry name" value="DHH"/>
    <property type="match status" value="1"/>
</dbReference>
<protein>
    <submittedName>
        <fullName evidence="3">DHH family phosphoesterase</fullName>
    </submittedName>
</protein>
<feature type="domain" description="DDH" evidence="1">
    <location>
        <begin position="18"/>
        <end position="169"/>
    </location>
</feature>
<accession>A0A2S7KXC5</accession>
<dbReference type="OrthoDB" id="9803668at2"/>
<dbReference type="AlphaFoldDB" id="A0A2S7KXC5"/>
<proteinExistence type="predicted"/>
<dbReference type="InterPro" id="IPR038763">
    <property type="entry name" value="DHH_sf"/>
</dbReference>
<comment type="caution">
    <text evidence="3">The sequence shown here is derived from an EMBL/GenBank/DDBJ whole genome shotgun (WGS) entry which is preliminary data.</text>
</comment>
<reference evidence="3 4" key="1">
    <citation type="submission" date="2016-11" db="EMBL/GenBank/DDBJ databases">
        <title>Trade-off between light-utilization and light-protection in marine flavobacteria.</title>
        <authorList>
            <person name="Kumagai Y."/>
        </authorList>
    </citation>
    <scope>NUCLEOTIDE SEQUENCE [LARGE SCALE GENOMIC DNA]</scope>
    <source>
        <strain evidence="3 4">ATCC 700397</strain>
    </source>
</reference>
<dbReference type="PANTHER" id="PTHR47618:SF1">
    <property type="entry name" value="BIFUNCTIONAL OLIGORIBONUCLEASE AND PAP PHOSPHATASE NRNA"/>
    <property type="match status" value="1"/>
</dbReference>
<dbReference type="Gene3D" id="3.10.310.30">
    <property type="match status" value="1"/>
</dbReference>
<keyword evidence="4" id="KW-1185">Reference proteome</keyword>
<evidence type="ECO:0000259" key="1">
    <source>
        <dbReference type="Pfam" id="PF01368"/>
    </source>
</evidence>
<name>A0A2S7KXC5_9FLAO</name>
<dbReference type="PANTHER" id="PTHR47618">
    <property type="entry name" value="BIFUNCTIONAL OLIGORIBONUCLEASE AND PAP PHOSPHATASE NRNA"/>
    <property type="match status" value="1"/>
</dbReference>